<comment type="caution">
    <text evidence="5">The sequence shown here is derived from an EMBL/GenBank/DDBJ whole genome shotgun (WGS) entry which is preliminary data.</text>
</comment>
<dbReference type="AlphaFoldDB" id="A0AAV0ARA1"/>
<keyword evidence="2" id="KW-0119">Carbohydrate metabolism</keyword>
<organism evidence="5 6">
    <name type="scientific">Phakopsora pachyrhizi</name>
    <name type="common">Asian soybean rust disease fungus</name>
    <dbReference type="NCBI Taxonomy" id="170000"/>
    <lineage>
        <taxon>Eukaryota</taxon>
        <taxon>Fungi</taxon>
        <taxon>Dikarya</taxon>
        <taxon>Basidiomycota</taxon>
        <taxon>Pucciniomycotina</taxon>
        <taxon>Pucciniomycetes</taxon>
        <taxon>Pucciniales</taxon>
        <taxon>Phakopsoraceae</taxon>
        <taxon>Phakopsora</taxon>
    </lineage>
</organism>
<keyword evidence="4" id="KW-0732">Signal</keyword>
<comment type="similarity">
    <text evidence="1 2">Belongs to the glycosyl hydrolase 12 (cellulase H) family.</text>
</comment>
<keyword evidence="6" id="KW-1185">Reference proteome</keyword>
<dbReference type="GO" id="GO:0008810">
    <property type="term" value="F:cellulase activity"/>
    <property type="evidence" value="ECO:0007669"/>
    <property type="project" value="InterPro"/>
</dbReference>
<reference evidence="5" key="1">
    <citation type="submission" date="2022-06" db="EMBL/GenBank/DDBJ databases">
        <authorList>
            <consortium name="SYNGENTA / RWTH Aachen University"/>
        </authorList>
    </citation>
    <scope>NUCLEOTIDE SEQUENCE</scope>
</reference>
<dbReference type="InterPro" id="IPR013320">
    <property type="entry name" value="ConA-like_dom_sf"/>
</dbReference>
<name>A0AAV0ARA1_PHAPC</name>
<evidence type="ECO:0000313" key="5">
    <source>
        <dbReference type="EMBL" id="CAH7670275.1"/>
    </source>
</evidence>
<gene>
    <name evidence="5" type="ORF">PPACK8108_LOCUS4991</name>
</gene>
<evidence type="ECO:0000256" key="2">
    <source>
        <dbReference type="RuleBase" id="RU361163"/>
    </source>
</evidence>
<evidence type="ECO:0000313" key="6">
    <source>
        <dbReference type="Proteomes" id="UP001153365"/>
    </source>
</evidence>
<protein>
    <submittedName>
        <fullName evidence="5">Endoglucanase</fullName>
    </submittedName>
</protein>
<feature type="compositionally biased region" description="Polar residues" evidence="3">
    <location>
        <begin position="39"/>
        <end position="48"/>
    </location>
</feature>
<dbReference type="InterPro" id="IPR002594">
    <property type="entry name" value="GH12"/>
</dbReference>
<dbReference type="GO" id="GO:0000272">
    <property type="term" value="P:polysaccharide catabolic process"/>
    <property type="evidence" value="ECO:0007669"/>
    <property type="project" value="UniProtKB-KW"/>
</dbReference>
<keyword evidence="2" id="KW-0624">Polysaccharide degradation</keyword>
<dbReference type="Pfam" id="PF01670">
    <property type="entry name" value="Glyco_hydro_12"/>
    <property type="match status" value="1"/>
</dbReference>
<accession>A0AAV0ARA1</accession>
<dbReference type="Gene3D" id="2.60.120.180">
    <property type="match status" value="1"/>
</dbReference>
<evidence type="ECO:0000256" key="3">
    <source>
        <dbReference type="SAM" id="MobiDB-lite"/>
    </source>
</evidence>
<sequence>MFKLCWRQLIIILVFIAAVKSDCRVKKKTPKTKTKQAHNKTAGSTLSSPNTAELRIFGTESSDACKGSNPRWEQGGPPPSTFSKLNLAEKYFLFQNVYAAADTGPGSFQELKCTSYSEGVLSWETDFSINSMSSDKNNNVKSYNNAAVLLSPCVKISELKKISSTWVWDLSNKSADLDSNVSYDIFTSNEENCSGQGSCASHEIMIWLKAEGGALPTGSKATNSKILIGKFEFELYEGMVGNTPVLSVIPANGNEYKTFSADMLPLLQTELTQHGLKNSEFVCSVGAGPEVFHVNLLLMLTK</sequence>
<dbReference type="EMBL" id="CALTRL010000967">
    <property type="protein sequence ID" value="CAH7670275.1"/>
    <property type="molecule type" value="Genomic_DNA"/>
</dbReference>
<keyword evidence="2" id="KW-0326">Glycosidase</keyword>
<dbReference type="PANTHER" id="PTHR34002:SF9">
    <property type="entry name" value="XYLOGLUCAN-SPECIFIC ENDO-BETA-1,4-GLUCANASE A"/>
    <property type="match status" value="1"/>
</dbReference>
<keyword evidence="2" id="KW-0378">Hydrolase</keyword>
<feature type="chain" id="PRO_5043325670" evidence="4">
    <location>
        <begin position="22"/>
        <end position="302"/>
    </location>
</feature>
<dbReference type="Proteomes" id="UP001153365">
    <property type="component" value="Unassembled WGS sequence"/>
</dbReference>
<evidence type="ECO:0000256" key="1">
    <source>
        <dbReference type="ARBA" id="ARBA00005519"/>
    </source>
</evidence>
<feature type="region of interest" description="Disordered" evidence="3">
    <location>
        <begin position="28"/>
        <end position="48"/>
    </location>
</feature>
<proteinExistence type="inferred from homology"/>
<dbReference type="SUPFAM" id="SSF49899">
    <property type="entry name" value="Concanavalin A-like lectins/glucanases"/>
    <property type="match status" value="1"/>
</dbReference>
<feature type="signal peptide" evidence="4">
    <location>
        <begin position="1"/>
        <end position="21"/>
    </location>
</feature>
<feature type="compositionally biased region" description="Basic residues" evidence="3">
    <location>
        <begin position="28"/>
        <end position="38"/>
    </location>
</feature>
<evidence type="ECO:0000256" key="4">
    <source>
        <dbReference type="SAM" id="SignalP"/>
    </source>
</evidence>
<dbReference type="InterPro" id="IPR013319">
    <property type="entry name" value="GH11/12"/>
</dbReference>
<dbReference type="PANTHER" id="PTHR34002">
    <property type="entry name" value="BLR1656 PROTEIN"/>
    <property type="match status" value="1"/>
</dbReference>